<proteinExistence type="predicted"/>
<dbReference type="GO" id="GO:0006368">
    <property type="term" value="P:transcription elongation by RNA polymerase II"/>
    <property type="evidence" value="ECO:0007669"/>
    <property type="project" value="InterPro"/>
</dbReference>
<dbReference type="GeneID" id="18872326"/>
<dbReference type="GO" id="GO:0070449">
    <property type="term" value="C:elongin complex"/>
    <property type="evidence" value="ECO:0007669"/>
    <property type="project" value="InterPro"/>
</dbReference>
<dbReference type="AlphaFoldDB" id="G3AFJ7"/>
<dbReference type="OMA" id="WLRFIKR"/>
<dbReference type="PANTHER" id="PTHR15141">
    <property type="entry name" value="TRANSCRIPTION ELONGATION FACTOR B POLYPEPTIDE 3"/>
    <property type="match status" value="1"/>
</dbReference>
<dbReference type="InterPro" id="IPR010684">
    <property type="entry name" value="RNA_pol_II_trans_fac_SIII_A"/>
</dbReference>
<dbReference type="PANTHER" id="PTHR15141:SF76">
    <property type="entry name" value="TRANSCRIPTION ELONGATION FACTOR B POLYPEPTIDE 3"/>
    <property type="match status" value="1"/>
</dbReference>
<feature type="compositionally biased region" description="Polar residues" evidence="1">
    <location>
        <begin position="294"/>
        <end position="308"/>
    </location>
</feature>
<dbReference type="OrthoDB" id="21513at2759"/>
<protein>
    <recommendedName>
        <fullName evidence="4">Elongin-A</fullName>
    </recommendedName>
</protein>
<sequence length="308" mass="35514">MDQLFEDKGPSLPRSNVPTLVHLCISCLRKNTSQIQDVGPTPYHLLEPVLERMSAKQLNQLETASPQLIPFSDKLWVKLIEREFPDRPGKLPLDIKSSMPYKTLFERYVKDREEFKQDSAMRLRNITHKLERKKLQNKVVKLDQVLKDPTIRRRPSRESWSTMTSAQNKGSILSKVRRDMQSRSIMFTKSPAMKRYDPFDVFKTQPERIRSVKTTPVKRTTFFDGSNDKPTINTTTTTNNTTTTKSESPPSENKPIVVPVLRKRKSAPSIFLKSKRPAPPPVKRTPEKKKVLEQSPTKIKQIKSSIFS</sequence>
<dbReference type="Proteomes" id="UP000000709">
    <property type="component" value="Unassembled WGS sequence"/>
</dbReference>
<dbReference type="HOGENOM" id="CLU_857884_0_0_1"/>
<evidence type="ECO:0008006" key="4">
    <source>
        <dbReference type="Google" id="ProtNLM"/>
    </source>
</evidence>
<feature type="region of interest" description="Disordered" evidence="1">
    <location>
        <begin position="220"/>
        <end position="308"/>
    </location>
</feature>
<name>G3AFJ7_SPAPN</name>
<evidence type="ECO:0000313" key="3">
    <source>
        <dbReference type="Proteomes" id="UP000000709"/>
    </source>
</evidence>
<dbReference type="InterPro" id="IPR051870">
    <property type="entry name" value="Elongin-A_domain"/>
</dbReference>
<gene>
    <name evidence="2" type="ORF">SPAPADRAFT_58109</name>
</gene>
<dbReference type="eggNOG" id="KOG2821">
    <property type="taxonomic scope" value="Eukaryota"/>
</dbReference>
<dbReference type="EMBL" id="GL996499">
    <property type="protein sequence ID" value="EGW34986.1"/>
    <property type="molecule type" value="Genomic_DNA"/>
</dbReference>
<organism evidence="3">
    <name type="scientific">Spathaspora passalidarum (strain NRRL Y-27907 / 11-Y1)</name>
    <dbReference type="NCBI Taxonomy" id="619300"/>
    <lineage>
        <taxon>Eukaryota</taxon>
        <taxon>Fungi</taxon>
        <taxon>Dikarya</taxon>
        <taxon>Ascomycota</taxon>
        <taxon>Saccharomycotina</taxon>
        <taxon>Pichiomycetes</taxon>
        <taxon>Debaryomycetaceae</taxon>
        <taxon>Spathaspora</taxon>
    </lineage>
</organism>
<dbReference type="STRING" id="619300.G3AFJ7"/>
<evidence type="ECO:0000313" key="2">
    <source>
        <dbReference type="EMBL" id="EGW34986.1"/>
    </source>
</evidence>
<dbReference type="KEGG" id="spaa:SPAPADRAFT_58109"/>
<evidence type="ECO:0000256" key="1">
    <source>
        <dbReference type="SAM" id="MobiDB-lite"/>
    </source>
</evidence>
<dbReference type="Pfam" id="PF06881">
    <property type="entry name" value="Elongin_A"/>
    <property type="match status" value="1"/>
</dbReference>
<dbReference type="FunCoup" id="G3AFJ7">
    <property type="interactions" value="86"/>
</dbReference>
<reference evidence="2 3" key="1">
    <citation type="journal article" date="2011" name="Proc. Natl. Acad. Sci. U.S.A.">
        <title>Comparative genomics of xylose-fermenting fungi for enhanced biofuel production.</title>
        <authorList>
            <person name="Wohlbach D.J."/>
            <person name="Kuo A."/>
            <person name="Sato T.K."/>
            <person name="Potts K.M."/>
            <person name="Salamov A.A."/>
            <person name="LaButti K.M."/>
            <person name="Sun H."/>
            <person name="Clum A."/>
            <person name="Pangilinan J.L."/>
            <person name="Lindquist E.A."/>
            <person name="Lucas S."/>
            <person name="Lapidus A."/>
            <person name="Jin M."/>
            <person name="Gunawan C."/>
            <person name="Balan V."/>
            <person name="Dale B.E."/>
            <person name="Jeffries T.W."/>
            <person name="Zinkel R."/>
            <person name="Barry K.W."/>
            <person name="Grigoriev I.V."/>
            <person name="Gasch A.P."/>
        </authorList>
    </citation>
    <scope>NUCLEOTIDE SEQUENCE [LARGE SCALE GENOMIC DNA]</scope>
    <source>
        <strain evidence="3">NRRL Y-27907 / 11-Y1</strain>
    </source>
</reference>
<feature type="compositionally biased region" description="Low complexity" evidence="1">
    <location>
        <begin position="231"/>
        <end position="244"/>
    </location>
</feature>
<accession>G3AFJ7</accession>
<dbReference type="RefSeq" id="XP_007372398.1">
    <property type="nucleotide sequence ID" value="XM_007372336.1"/>
</dbReference>
<dbReference type="InParanoid" id="G3AFJ7"/>
<keyword evidence="3" id="KW-1185">Reference proteome</keyword>
<dbReference type="Gene3D" id="6.10.250.3180">
    <property type="match status" value="1"/>
</dbReference>